<comment type="caution">
    <text evidence="2">The sequence shown here is derived from an EMBL/GenBank/DDBJ whole genome shotgun (WGS) entry which is preliminary data.</text>
</comment>
<evidence type="ECO:0000256" key="1">
    <source>
        <dbReference type="SAM" id="MobiDB-lite"/>
    </source>
</evidence>
<feature type="region of interest" description="Disordered" evidence="1">
    <location>
        <begin position="61"/>
        <end position="116"/>
    </location>
</feature>
<sequence length="116" mass="12316">MQKRMPDEVEELAGPRDFRRVPGWLESHAVVPPLASAQEWGWGPAGELVGPMDFRRLSRVARPPVTPPEMPRRAEGLAGGWSPRDSAIGRPGPRAAAARPGGTPGATSPLGRIAPA</sequence>
<dbReference type="EMBL" id="BNAV01000001">
    <property type="protein sequence ID" value="GHF42000.1"/>
    <property type="molecule type" value="Genomic_DNA"/>
</dbReference>
<keyword evidence="3" id="KW-1185">Reference proteome</keyword>
<evidence type="ECO:0000313" key="2">
    <source>
        <dbReference type="EMBL" id="GHF42000.1"/>
    </source>
</evidence>
<reference evidence="2" key="1">
    <citation type="journal article" date="2014" name="Int. J. Syst. Evol. Microbiol.">
        <title>Complete genome sequence of Corynebacterium casei LMG S-19264T (=DSM 44701T), isolated from a smear-ripened cheese.</title>
        <authorList>
            <consortium name="US DOE Joint Genome Institute (JGI-PGF)"/>
            <person name="Walter F."/>
            <person name="Albersmeier A."/>
            <person name="Kalinowski J."/>
            <person name="Ruckert C."/>
        </authorList>
    </citation>
    <scope>NUCLEOTIDE SEQUENCE</scope>
    <source>
        <strain evidence="2">CGMCC 4.7679</strain>
    </source>
</reference>
<accession>A0A8H9IWI8</accession>
<protein>
    <submittedName>
        <fullName evidence="2">Uncharacterized protein</fullName>
    </submittedName>
</protein>
<reference evidence="2" key="2">
    <citation type="submission" date="2020-09" db="EMBL/GenBank/DDBJ databases">
        <authorList>
            <person name="Sun Q."/>
            <person name="Zhou Y."/>
        </authorList>
    </citation>
    <scope>NUCLEOTIDE SEQUENCE</scope>
    <source>
        <strain evidence="2">CGMCC 4.7679</strain>
    </source>
</reference>
<proteinExistence type="predicted"/>
<name>A0A8H9IWI8_9PSEU</name>
<gene>
    <name evidence="2" type="ORF">GCM10017566_14420</name>
</gene>
<dbReference type="Proteomes" id="UP000658656">
    <property type="component" value="Unassembled WGS sequence"/>
</dbReference>
<feature type="compositionally biased region" description="Low complexity" evidence="1">
    <location>
        <begin position="89"/>
        <end position="107"/>
    </location>
</feature>
<evidence type="ECO:0000313" key="3">
    <source>
        <dbReference type="Proteomes" id="UP000658656"/>
    </source>
</evidence>
<dbReference type="AlphaFoldDB" id="A0A8H9IWI8"/>
<organism evidence="2 3">
    <name type="scientific">Amycolatopsis bartoniae</name>
    <dbReference type="NCBI Taxonomy" id="941986"/>
    <lineage>
        <taxon>Bacteria</taxon>
        <taxon>Bacillati</taxon>
        <taxon>Actinomycetota</taxon>
        <taxon>Actinomycetes</taxon>
        <taxon>Pseudonocardiales</taxon>
        <taxon>Pseudonocardiaceae</taxon>
        <taxon>Amycolatopsis</taxon>
    </lineage>
</organism>